<feature type="signal peptide" evidence="1">
    <location>
        <begin position="1"/>
        <end position="21"/>
    </location>
</feature>
<accession>A0A939FYE3</accession>
<feature type="domain" description="TNase-like" evidence="2">
    <location>
        <begin position="32"/>
        <end position="167"/>
    </location>
</feature>
<dbReference type="EMBL" id="JAFMPP010000019">
    <property type="protein sequence ID" value="MBO0664298.1"/>
    <property type="molecule type" value="Genomic_DNA"/>
</dbReference>
<dbReference type="SMART" id="SM00318">
    <property type="entry name" value="SNc"/>
    <property type="match status" value="1"/>
</dbReference>
<organism evidence="3 4">
    <name type="scientific">Jiella flava</name>
    <dbReference type="NCBI Taxonomy" id="2816857"/>
    <lineage>
        <taxon>Bacteria</taxon>
        <taxon>Pseudomonadati</taxon>
        <taxon>Pseudomonadota</taxon>
        <taxon>Alphaproteobacteria</taxon>
        <taxon>Hyphomicrobiales</taxon>
        <taxon>Aurantimonadaceae</taxon>
        <taxon>Jiella</taxon>
    </lineage>
</organism>
<proteinExistence type="predicted"/>
<sequence length="167" mass="17942">MHLAIRLALIGCVFASSPGHAADEPFQTQIAGPVAAKVVKVRDGDTVEVEAYVWPMQSVHVAVRLRGIDAPEMHGKCPAEKAAAARATDRLKALLDTDHVYLTDISGGKYFGRVLARLGVDGNADLGRTLLKEGLVVPYQGGKRRDWCDDARLRSDAERPAKAGSVL</sequence>
<keyword evidence="1" id="KW-0732">Signal</keyword>
<evidence type="ECO:0000259" key="2">
    <source>
        <dbReference type="PROSITE" id="PS50830"/>
    </source>
</evidence>
<comment type="caution">
    <text evidence="3">The sequence shown here is derived from an EMBL/GenBank/DDBJ whole genome shotgun (WGS) entry which is preliminary data.</text>
</comment>
<dbReference type="RefSeq" id="WP_207259210.1">
    <property type="nucleotide sequence ID" value="NZ_JAFMPP010000019.1"/>
</dbReference>
<reference evidence="3" key="1">
    <citation type="submission" date="2021-03" db="EMBL/GenBank/DDBJ databases">
        <title>Whole genome sequence of Jiella sp. CQZ9-1.</title>
        <authorList>
            <person name="Tuo L."/>
        </authorList>
    </citation>
    <scope>NUCLEOTIDE SEQUENCE</scope>
    <source>
        <strain evidence="3">CQZ9-1</strain>
    </source>
</reference>
<dbReference type="Gene3D" id="2.40.50.90">
    <property type="match status" value="1"/>
</dbReference>
<dbReference type="SUPFAM" id="SSF50199">
    <property type="entry name" value="Staphylococcal nuclease"/>
    <property type="match status" value="1"/>
</dbReference>
<dbReference type="Pfam" id="PF00565">
    <property type="entry name" value="SNase"/>
    <property type="match status" value="1"/>
</dbReference>
<evidence type="ECO:0000313" key="4">
    <source>
        <dbReference type="Proteomes" id="UP000664122"/>
    </source>
</evidence>
<keyword evidence="4" id="KW-1185">Reference proteome</keyword>
<protein>
    <submittedName>
        <fullName evidence="3">Thermonuclease family protein</fullName>
    </submittedName>
</protein>
<feature type="chain" id="PRO_5037160718" evidence="1">
    <location>
        <begin position="22"/>
        <end position="167"/>
    </location>
</feature>
<dbReference type="InterPro" id="IPR016071">
    <property type="entry name" value="Staphylococal_nuclease_OB-fold"/>
</dbReference>
<dbReference type="AlphaFoldDB" id="A0A939FYE3"/>
<gene>
    <name evidence="3" type="ORF">J1C48_17085</name>
</gene>
<dbReference type="Proteomes" id="UP000664122">
    <property type="component" value="Unassembled WGS sequence"/>
</dbReference>
<dbReference type="InterPro" id="IPR035437">
    <property type="entry name" value="SNase_OB-fold_sf"/>
</dbReference>
<dbReference type="PROSITE" id="PS50830">
    <property type="entry name" value="TNASE_3"/>
    <property type="match status" value="1"/>
</dbReference>
<evidence type="ECO:0000256" key="1">
    <source>
        <dbReference type="SAM" id="SignalP"/>
    </source>
</evidence>
<name>A0A939FYE3_9HYPH</name>
<evidence type="ECO:0000313" key="3">
    <source>
        <dbReference type="EMBL" id="MBO0664298.1"/>
    </source>
</evidence>